<comment type="caution">
    <text evidence="2">The sequence shown here is derived from an EMBL/GenBank/DDBJ whole genome shotgun (WGS) entry which is preliminary data.</text>
</comment>
<gene>
    <name evidence="2" type="ORF">ACFYNZ_34025</name>
</gene>
<reference evidence="2 3" key="1">
    <citation type="submission" date="2024-10" db="EMBL/GenBank/DDBJ databases">
        <title>The Natural Products Discovery Center: Release of the First 8490 Sequenced Strains for Exploring Actinobacteria Biosynthetic Diversity.</title>
        <authorList>
            <person name="Kalkreuter E."/>
            <person name="Kautsar S.A."/>
            <person name="Yang D."/>
            <person name="Bader C.D."/>
            <person name="Teijaro C.N."/>
            <person name="Fluegel L."/>
            <person name="Davis C.M."/>
            <person name="Simpson J.R."/>
            <person name="Lauterbach L."/>
            <person name="Steele A.D."/>
            <person name="Gui C."/>
            <person name="Meng S."/>
            <person name="Li G."/>
            <person name="Viehrig K."/>
            <person name="Ye F."/>
            <person name="Su P."/>
            <person name="Kiefer A.F."/>
            <person name="Nichols A."/>
            <person name="Cepeda A.J."/>
            <person name="Yan W."/>
            <person name="Fan B."/>
            <person name="Jiang Y."/>
            <person name="Adhikari A."/>
            <person name="Zheng C.-J."/>
            <person name="Schuster L."/>
            <person name="Cowan T.M."/>
            <person name="Smanski M.J."/>
            <person name="Chevrette M.G."/>
            <person name="De Carvalho L.P.S."/>
            <person name="Shen B."/>
        </authorList>
    </citation>
    <scope>NUCLEOTIDE SEQUENCE [LARGE SCALE GENOMIC DNA]</scope>
    <source>
        <strain evidence="2 3">NPDC007147</strain>
    </source>
</reference>
<name>A0ABW6L2R3_9ACTN</name>
<proteinExistence type="predicted"/>
<feature type="signal peptide" evidence="1">
    <location>
        <begin position="1"/>
        <end position="27"/>
    </location>
</feature>
<dbReference type="RefSeq" id="WP_388354250.1">
    <property type="nucleotide sequence ID" value="NZ_JBIAFJ010000053.1"/>
</dbReference>
<dbReference type="EMBL" id="JBIAFJ010000053">
    <property type="protein sequence ID" value="MFE9174398.1"/>
    <property type="molecule type" value="Genomic_DNA"/>
</dbReference>
<evidence type="ECO:0000313" key="3">
    <source>
        <dbReference type="Proteomes" id="UP001601197"/>
    </source>
</evidence>
<keyword evidence="1" id="KW-0732">Signal</keyword>
<sequence>MRKFQKAAVVVAMLGSVSFLGAGAAQAGGEQSFKLDNDQTNSCPASEHSAGLLNHILDRVNVQVVANESPVNQGNIIHCTNVLGK</sequence>
<dbReference type="Proteomes" id="UP001601197">
    <property type="component" value="Unassembled WGS sequence"/>
</dbReference>
<keyword evidence="3" id="KW-1185">Reference proteome</keyword>
<feature type="chain" id="PRO_5045380371" evidence="1">
    <location>
        <begin position="28"/>
        <end position="85"/>
    </location>
</feature>
<organism evidence="2 3">
    <name type="scientific">Streptomyces kebangsaanensis</name>
    <dbReference type="NCBI Taxonomy" id="864058"/>
    <lineage>
        <taxon>Bacteria</taxon>
        <taxon>Bacillati</taxon>
        <taxon>Actinomycetota</taxon>
        <taxon>Actinomycetes</taxon>
        <taxon>Kitasatosporales</taxon>
        <taxon>Streptomycetaceae</taxon>
        <taxon>Streptomyces</taxon>
    </lineage>
</organism>
<evidence type="ECO:0000256" key="1">
    <source>
        <dbReference type="SAM" id="SignalP"/>
    </source>
</evidence>
<evidence type="ECO:0000313" key="2">
    <source>
        <dbReference type="EMBL" id="MFE9174398.1"/>
    </source>
</evidence>
<accession>A0ABW6L2R3</accession>
<protein>
    <submittedName>
        <fullName evidence="2">Uncharacterized protein</fullName>
    </submittedName>
</protein>